<keyword evidence="10 12" id="KW-0456">Lyase</keyword>
<keyword evidence="5 12" id="KW-0963">Cytoplasm</keyword>
<evidence type="ECO:0000256" key="10">
    <source>
        <dbReference type="ARBA" id="ARBA00023239"/>
    </source>
</evidence>
<dbReference type="GO" id="GO:0000015">
    <property type="term" value="C:phosphopyruvate hydratase complex"/>
    <property type="evidence" value="ECO:0007669"/>
    <property type="project" value="InterPro"/>
</dbReference>
<reference evidence="18" key="2">
    <citation type="submission" date="2021-09" db="EMBL/GenBank/DDBJ databases">
        <authorList>
            <person name="Gilroy R."/>
        </authorList>
    </citation>
    <scope>NUCLEOTIDE SEQUENCE</scope>
    <source>
        <strain evidence="18">6019</strain>
    </source>
</reference>
<evidence type="ECO:0000256" key="13">
    <source>
        <dbReference type="PIRSR" id="PIRSR001400-1"/>
    </source>
</evidence>
<dbReference type="Gene3D" id="3.20.20.120">
    <property type="entry name" value="Enolase-like C-terminal domain"/>
    <property type="match status" value="1"/>
</dbReference>
<dbReference type="EC" id="4.2.1.11" evidence="3 12"/>
<comment type="catalytic activity">
    <reaction evidence="11">
        <text>(2R)-2-phosphoglycerate = phosphoenolpyruvate + H2O</text>
        <dbReference type="Rhea" id="RHEA:10164"/>
        <dbReference type="ChEBI" id="CHEBI:15377"/>
        <dbReference type="ChEBI" id="CHEBI:58289"/>
        <dbReference type="ChEBI" id="CHEBI:58702"/>
        <dbReference type="EC" id="4.2.1.11"/>
    </reaction>
    <physiologicalReaction direction="left-to-right" evidence="11">
        <dbReference type="Rhea" id="RHEA:10165"/>
    </physiologicalReaction>
</comment>
<gene>
    <name evidence="12 18" type="primary">eno</name>
    <name evidence="18" type="ORF">K8V35_01475</name>
</gene>
<dbReference type="SMART" id="SM01192">
    <property type="entry name" value="Enolase_C"/>
    <property type="match status" value="1"/>
</dbReference>
<feature type="domain" description="Enolase C-terminal TIM barrel" evidence="16">
    <location>
        <begin position="141"/>
        <end position="429"/>
    </location>
</feature>
<feature type="binding site" evidence="12">
    <location>
        <position position="370"/>
    </location>
    <ligand>
        <name>(2R)-2-phosphoglycerate</name>
        <dbReference type="ChEBI" id="CHEBI:58289"/>
    </ligand>
</feature>
<evidence type="ECO:0000256" key="8">
    <source>
        <dbReference type="ARBA" id="ARBA00022842"/>
    </source>
</evidence>
<keyword evidence="6 12" id="KW-0964">Secreted</keyword>
<feature type="domain" description="Enolase N-terminal" evidence="17">
    <location>
        <begin position="4"/>
        <end position="136"/>
    </location>
</feature>
<evidence type="ECO:0000256" key="14">
    <source>
        <dbReference type="PIRSR" id="PIRSR001400-2"/>
    </source>
</evidence>
<feature type="binding site" evidence="14">
    <location>
        <position position="316"/>
    </location>
    <ligand>
        <name>substrate</name>
    </ligand>
</feature>
<dbReference type="SFLD" id="SFLDG00178">
    <property type="entry name" value="enolase"/>
    <property type="match status" value="1"/>
</dbReference>
<evidence type="ECO:0000313" key="18">
    <source>
        <dbReference type="EMBL" id="HJE19009.1"/>
    </source>
</evidence>
<dbReference type="Gene3D" id="3.30.390.10">
    <property type="entry name" value="Enolase-like, N-terminal domain"/>
    <property type="match status" value="1"/>
</dbReference>
<dbReference type="InterPro" id="IPR000941">
    <property type="entry name" value="Enolase"/>
</dbReference>
<protein>
    <recommendedName>
        <fullName evidence="4 12">Enolase</fullName>
        <ecNumber evidence="3 12">4.2.1.11</ecNumber>
    </recommendedName>
    <alternativeName>
        <fullName evidence="12">2-phospho-D-glycerate hydro-lyase</fullName>
    </alternativeName>
    <alternativeName>
        <fullName evidence="12">2-phosphoglycerate dehydratase</fullName>
    </alternativeName>
</protein>
<dbReference type="InterPro" id="IPR020810">
    <property type="entry name" value="Enolase_C"/>
</dbReference>
<evidence type="ECO:0000256" key="2">
    <source>
        <dbReference type="ARBA" id="ARBA00009604"/>
    </source>
</evidence>
<comment type="cofactor">
    <cofactor evidence="12">
        <name>Mg(2+)</name>
        <dbReference type="ChEBI" id="CHEBI:18420"/>
    </cofactor>
    <text evidence="12">Binds a second Mg(2+) ion via substrate during catalysis.</text>
</comment>
<dbReference type="NCBIfam" id="TIGR01060">
    <property type="entry name" value="eno"/>
    <property type="match status" value="1"/>
</dbReference>
<evidence type="ECO:0000256" key="3">
    <source>
        <dbReference type="ARBA" id="ARBA00012058"/>
    </source>
</evidence>
<feature type="binding site" evidence="12 15">
    <location>
        <position position="289"/>
    </location>
    <ligand>
        <name>Mg(2+)</name>
        <dbReference type="ChEBI" id="CHEBI:18420"/>
    </ligand>
</feature>
<evidence type="ECO:0000259" key="16">
    <source>
        <dbReference type="SMART" id="SM01192"/>
    </source>
</evidence>
<evidence type="ECO:0000256" key="9">
    <source>
        <dbReference type="ARBA" id="ARBA00023152"/>
    </source>
</evidence>
<dbReference type="PRINTS" id="PR00148">
    <property type="entry name" value="ENOLASE"/>
</dbReference>
<feature type="binding site" evidence="14">
    <location>
        <position position="166"/>
    </location>
    <ligand>
        <name>substrate</name>
    </ligand>
</feature>
<dbReference type="GO" id="GO:0004634">
    <property type="term" value="F:phosphopyruvate hydratase activity"/>
    <property type="evidence" value="ECO:0007669"/>
    <property type="project" value="UniProtKB-UniRule"/>
</dbReference>
<keyword evidence="9 12" id="KW-0324">Glycolysis</keyword>
<feature type="binding site" evidence="12">
    <location>
        <position position="392"/>
    </location>
    <ligand>
        <name>(2R)-2-phosphoglycerate</name>
        <dbReference type="ChEBI" id="CHEBI:58289"/>
    </ligand>
</feature>
<dbReference type="SUPFAM" id="SSF54826">
    <property type="entry name" value="Enolase N-terminal domain-like"/>
    <property type="match status" value="1"/>
</dbReference>
<dbReference type="Pfam" id="PF00113">
    <property type="entry name" value="Enolase_C"/>
    <property type="match status" value="1"/>
</dbReference>
<evidence type="ECO:0000256" key="12">
    <source>
        <dbReference type="HAMAP-Rule" id="MF_00318"/>
    </source>
</evidence>
<dbReference type="PIRSF" id="PIRSF001400">
    <property type="entry name" value="Enolase"/>
    <property type="match status" value="1"/>
</dbReference>
<evidence type="ECO:0000256" key="4">
    <source>
        <dbReference type="ARBA" id="ARBA00017068"/>
    </source>
</evidence>
<dbReference type="InterPro" id="IPR036849">
    <property type="entry name" value="Enolase-like_C_sf"/>
</dbReference>
<feature type="binding site" evidence="14">
    <location>
        <position position="157"/>
    </location>
    <ligand>
        <name>substrate</name>
    </ligand>
</feature>
<reference evidence="18" key="1">
    <citation type="journal article" date="2021" name="PeerJ">
        <title>Extensive microbial diversity within the chicken gut microbiome revealed by metagenomics and culture.</title>
        <authorList>
            <person name="Gilroy R."/>
            <person name="Ravi A."/>
            <person name="Getino M."/>
            <person name="Pursley I."/>
            <person name="Horton D.L."/>
            <person name="Alikhan N.F."/>
            <person name="Baker D."/>
            <person name="Gharbi K."/>
            <person name="Hall N."/>
            <person name="Watson M."/>
            <person name="Adriaenssens E.M."/>
            <person name="Foster-Nyarko E."/>
            <person name="Jarju S."/>
            <person name="Secka A."/>
            <person name="Antonio M."/>
            <person name="Oren A."/>
            <person name="Chaudhuri R.R."/>
            <person name="La Ragione R."/>
            <person name="Hildebrand F."/>
            <person name="Pallen M.J."/>
        </authorList>
    </citation>
    <scope>NUCLEOTIDE SEQUENCE</scope>
    <source>
        <strain evidence="18">6019</strain>
    </source>
</reference>
<feature type="active site" description="Proton acceptor" evidence="12 13">
    <location>
        <position position="341"/>
    </location>
</feature>
<dbReference type="GO" id="GO:0005576">
    <property type="term" value="C:extracellular region"/>
    <property type="evidence" value="ECO:0007669"/>
    <property type="project" value="UniProtKB-SubCell"/>
</dbReference>
<feature type="binding site" evidence="14">
    <location>
        <position position="289"/>
    </location>
    <ligand>
        <name>substrate</name>
    </ligand>
</feature>
<keyword evidence="7 12" id="KW-0479">Metal-binding</keyword>
<dbReference type="EMBL" id="DYYI01000012">
    <property type="protein sequence ID" value="HJE19009.1"/>
    <property type="molecule type" value="Genomic_DNA"/>
</dbReference>
<dbReference type="GO" id="GO:0000287">
    <property type="term" value="F:magnesium ion binding"/>
    <property type="evidence" value="ECO:0007669"/>
    <property type="project" value="UniProtKB-UniRule"/>
</dbReference>
<dbReference type="PANTHER" id="PTHR11902:SF1">
    <property type="entry name" value="ENOLASE"/>
    <property type="match status" value="1"/>
</dbReference>
<dbReference type="SMART" id="SM01193">
    <property type="entry name" value="Enolase_N"/>
    <property type="match status" value="1"/>
</dbReference>
<dbReference type="InterPro" id="IPR020811">
    <property type="entry name" value="Enolase_N"/>
</dbReference>
<dbReference type="Proteomes" id="UP000763505">
    <property type="component" value="Unassembled WGS sequence"/>
</dbReference>
<evidence type="ECO:0000256" key="11">
    <source>
        <dbReference type="ARBA" id="ARBA00048951"/>
    </source>
</evidence>
<evidence type="ECO:0000259" key="17">
    <source>
        <dbReference type="SMART" id="SM01193"/>
    </source>
</evidence>
<dbReference type="GO" id="GO:0006096">
    <property type="term" value="P:glycolytic process"/>
    <property type="evidence" value="ECO:0007669"/>
    <property type="project" value="UniProtKB-UniRule"/>
</dbReference>
<proteinExistence type="inferred from homology"/>
<dbReference type="GO" id="GO:0009986">
    <property type="term" value="C:cell surface"/>
    <property type="evidence" value="ECO:0007669"/>
    <property type="project" value="UniProtKB-SubCell"/>
</dbReference>
<feature type="binding site" evidence="12">
    <location>
        <position position="371"/>
    </location>
    <ligand>
        <name>(2R)-2-phosphoglycerate</name>
        <dbReference type="ChEBI" id="CHEBI:58289"/>
    </ligand>
</feature>
<dbReference type="PANTHER" id="PTHR11902">
    <property type="entry name" value="ENOLASE"/>
    <property type="match status" value="1"/>
</dbReference>
<organism evidence="18 19">
    <name type="scientific">Aliicoccus persicus</name>
    <dbReference type="NCBI Taxonomy" id="930138"/>
    <lineage>
        <taxon>Bacteria</taxon>
        <taxon>Bacillati</taxon>
        <taxon>Bacillota</taxon>
        <taxon>Bacilli</taxon>
        <taxon>Bacillales</taxon>
        <taxon>Staphylococcaceae</taxon>
        <taxon>Aliicoccus</taxon>
    </lineage>
</organism>
<feature type="binding site" evidence="12 15">
    <location>
        <position position="316"/>
    </location>
    <ligand>
        <name>Mg(2+)</name>
        <dbReference type="ChEBI" id="CHEBI:18420"/>
    </ligand>
</feature>
<comment type="pathway">
    <text evidence="1 12">Carbohydrate degradation; glycolysis; pyruvate from D-glyceraldehyde 3-phosphate: step 4/5.</text>
</comment>
<dbReference type="InterPro" id="IPR020809">
    <property type="entry name" value="Enolase_CS"/>
</dbReference>
<feature type="binding site" evidence="12">
    <location>
        <position position="341"/>
    </location>
    <ligand>
        <name>(2R)-2-phosphoglycerate</name>
        <dbReference type="ChEBI" id="CHEBI:58289"/>
    </ligand>
</feature>
<dbReference type="InterPro" id="IPR029017">
    <property type="entry name" value="Enolase-like_N"/>
</dbReference>
<comment type="caution">
    <text evidence="18">The sequence shown here is derived from an EMBL/GenBank/DDBJ whole genome shotgun (WGS) entry which is preliminary data.</text>
</comment>
<evidence type="ECO:0000256" key="5">
    <source>
        <dbReference type="ARBA" id="ARBA00022490"/>
    </source>
</evidence>
<keyword evidence="8 12" id="KW-0460">Magnesium</keyword>
<feature type="binding site" evidence="12 15">
    <location>
        <position position="244"/>
    </location>
    <ligand>
        <name>Mg(2+)</name>
        <dbReference type="ChEBI" id="CHEBI:18420"/>
    </ligand>
</feature>
<dbReference type="HAMAP" id="MF_00318">
    <property type="entry name" value="Enolase"/>
    <property type="match status" value="1"/>
</dbReference>
<comment type="cofactor">
    <cofactor evidence="15">
        <name>Mg(2+)</name>
        <dbReference type="ChEBI" id="CHEBI:18420"/>
    </cofactor>
    <text evidence="15">Mg(2+) is required for catalysis and for stabilizing the dimer.</text>
</comment>
<dbReference type="AlphaFoldDB" id="A0A921DVK8"/>
<feature type="active site" description="Proton donor" evidence="12 13">
    <location>
        <position position="207"/>
    </location>
</feature>
<comment type="similarity">
    <text evidence="2 12">Belongs to the enolase family.</text>
</comment>
<dbReference type="SFLD" id="SFLDF00002">
    <property type="entry name" value="enolase"/>
    <property type="match status" value="1"/>
</dbReference>
<evidence type="ECO:0000313" key="19">
    <source>
        <dbReference type="Proteomes" id="UP000763505"/>
    </source>
</evidence>
<feature type="binding site" evidence="14">
    <location>
        <position position="392"/>
    </location>
    <ligand>
        <name>substrate</name>
    </ligand>
</feature>
<evidence type="ECO:0000256" key="6">
    <source>
        <dbReference type="ARBA" id="ARBA00022525"/>
    </source>
</evidence>
<dbReference type="FunFam" id="3.20.20.120:FF:000001">
    <property type="entry name" value="Enolase"/>
    <property type="match status" value="1"/>
</dbReference>
<evidence type="ECO:0000256" key="7">
    <source>
        <dbReference type="ARBA" id="ARBA00022723"/>
    </source>
</evidence>
<evidence type="ECO:0000256" key="15">
    <source>
        <dbReference type="PIRSR" id="PIRSR001400-3"/>
    </source>
</evidence>
<name>A0A921DVK8_9STAP</name>
<dbReference type="PROSITE" id="PS00164">
    <property type="entry name" value="ENOLASE"/>
    <property type="match status" value="1"/>
</dbReference>
<dbReference type="CDD" id="cd03313">
    <property type="entry name" value="enolase"/>
    <property type="match status" value="1"/>
</dbReference>
<dbReference type="Pfam" id="PF03952">
    <property type="entry name" value="Enolase_N"/>
    <property type="match status" value="1"/>
</dbReference>
<feature type="binding site" evidence="14">
    <location>
        <begin position="368"/>
        <end position="371"/>
    </location>
    <ligand>
        <name>substrate</name>
    </ligand>
</feature>
<comment type="subcellular location">
    <subcellularLocation>
        <location evidence="12">Cytoplasm</location>
    </subcellularLocation>
    <subcellularLocation>
        <location evidence="12">Secreted</location>
    </subcellularLocation>
    <subcellularLocation>
        <location evidence="12">Cell surface</location>
    </subcellularLocation>
    <text evidence="12">Fractions of enolase are present in both the cytoplasm and on the cell surface.</text>
</comment>
<sequence>MPLITDVYAREVLDSRGNPTIEVEVLTESGAFGRALVPSGASTGEYEAVELRDGDYTRFLGKGVQEAVDNVNEEIAPELIEGDFSVLEQVSIDMMMCALDGTPNKEKLGANAILGVSIAVAKAAADFLGQPLYKYLGGFNATQLPVPMMNIINGGEHADNNVDIQEFMIMPVSAETFKEALRMGTEVFHNLKKVLSEKGLSTAVGDEGGFAPNLGSNEEALSTIITAIERAGYVPGEDIMLAMDAASSEFYDAETGKYELKGEGKSLTSEELVNWYSDLVEKYPIISIEDGLDENDWEGHALLTDKIGDKVQLVGDDLFVTNTEKLARGIEEGVANSILIKVNQIGTLTETFEAIEMAARAGYTSVISHRSGETEDTTIADIAVAVNAGQIKTGAPSRSDRVAKYNQLLRIEDELFETGKYLGLDAFFNIEI</sequence>
<dbReference type="FunFam" id="3.30.390.10:FF:000001">
    <property type="entry name" value="Enolase"/>
    <property type="match status" value="1"/>
</dbReference>
<dbReference type="SUPFAM" id="SSF51604">
    <property type="entry name" value="Enolase C-terminal domain-like"/>
    <property type="match status" value="1"/>
</dbReference>
<comment type="function">
    <text evidence="12">Catalyzes the reversible conversion of 2-phosphoglycerate (2-PG) into phosphoenolpyruvate (PEP). It is essential for the degradation of carbohydrates via glycolysis.</text>
</comment>
<accession>A0A921DVK8</accession>
<dbReference type="SFLD" id="SFLDS00001">
    <property type="entry name" value="Enolase"/>
    <property type="match status" value="1"/>
</dbReference>
<evidence type="ECO:0000256" key="1">
    <source>
        <dbReference type="ARBA" id="ARBA00005031"/>
    </source>
</evidence>
<feature type="binding site" evidence="12">
    <location>
        <position position="165"/>
    </location>
    <ligand>
        <name>(2R)-2-phosphoglycerate</name>
        <dbReference type="ChEBI" id="CHEBI:58289"/>
    </ligand>
</feature>